<evidence type="ECO:0000256" key="1">
    <source>
        <dbReference type="PROSITE-ProRule" id="PRU01240"/>
    </source>
</evidence>
<dbReference type="Proteomes" id="UP001145050">
    <property type="component" value="Unassembled WGS sequence"/>
</dbReference>
<reference evidence="3" key="1">
    <citation type="submission" date="2022-06" db="EMBL/GenBank/DDBJ databases">
        <title>Aquibacillus sp. a new bacterium isolated from soil saline samples.</title>
        <authorList>
            <person name="Galisteo C."/>
            <person name="De La Haba R."/>
            <person name="Sanchez-Porro C."/>
            <person name="Ventosa A."/>
        </authorList>
    </citation>
    <scope>NUCLEOTIDE SEQUENCE</scope>
    <source>
        <strain evidence="3">3ASR75-11</strain>
    </source>
</reference>
<evidence type="ECO:0000259" key="2">
    <source>
        <dbReference type="Pfam" id="PF00082"/>
    </source>
</evidence>
<protein>
    <submittedName>
        <fullName evidence="3">S8 family serine peptidase</fullName>
    </submittedName>
</protein>
<evidence type="ECO:0000313" key="4">
    <source>
        <dbReference type="Proteomes" id="UP001145050"/>
    </source>
</evidence>
<keyword evidence="4" id="KW-1185">Reference proteome</keyword>
<dbReference type="InterPro" id="IPR000209">
    <property type="entry name" value="Peptidase_S8/S53_dom"/>
</dbReference>
<dbReference type="GO" id="GO:0004252">
    <property type="term" value="F:serine-type endopeptidase activity"/>
    <property type="evidence" value="ECO:0007669"/>
    <property type="project" value="InterPro"/>
</dbReference>
<comment type="caution">
    <text evidence="3">The sequence shown here is derived from an EMBL/GenBank/DDBJ whole genome shotgun (WGS) entry which is preliminary data.</text>
</comment>
<dbReference type="AlphaFoldDB" id="A0A9X4AP28"/>
<dbReference type="Pfam" id="PF00082">
    <property type="entry name" value="Peptidase_S8"/>
    <property type="match status" value="1"/>
</dbReference>
<comment type="caution">
    <text evidence="1">Lacks conserved residue(s) required for the propagation of feature annotation.</text>
</comment>
<dbReference type="PROSITE" id="PS51892">
    <property type="entry name" value="SUBTILASE"/>
    <property type="match status" value="1"/>
</dbReference>
<dbReference type="Gene3D" id="3.40.50.200">
    <property type="entry name" value="Peptidase S8/S53 domain"/>
    <property type="match status" value="1"/>
</dbReference>
<sequence length="77" mass="8097">MEEFSGYGLDLVSAPGVNVYGVLPEGENTFSNGTSFATTYVTGIAALAKSAYPSIQSNELAKVLKESKSTFNKKAAQ</sequence>
<gene>
    <name evidence="3" type="ORF">NC797_11455</name>
</gene>
<name>A0A9X4AP28_9BACI</name>
<comment type="similarity">
    <text evidence="1">Belongs to the peptidase S8 family.</text>
</comment>
<evidence type="ECO:0000313" key="3">
    <source>
        <dbReference type="EMBL" id="MDC3425123.1"/>
    </source>
</evidence>
<proteinExistence type="inferred from homology"/>
<organism evidence="3 4">
    <name type="scientific">Terrihalobacillus insolitus</name>
    <dbReference type="NCBI Taxonomy" id="2950438"/>
    <lineage>
        <taxon>Bacteria</taxon>
        <taxon>Bacillati</taxon>
        <taxon>Bacillota</taxon>
        <taxon>Bacilli</taxon>
        <taxon>Bacillales</taxon>
        <taxon>Bacillaceae</taxon>
        <taxon>Terrihalobacillus</taxon>
    </lineage>
</organism>
<dbReference type="EMBL" id="JAMQKB010000011">
    <property type="protein sequence ID" value="MDC3425123.1"/>
    <property type="molecule type" value="Genomic_DNA"/>
</dbReference>
<dbReference type="InterPro" id="IPR036852">
    <property type="entry name" value="Peptidase_S8/S53_dom_sf"/>
</dbReference>
<dbReference type="SUPFAM" id="SSF52743">
    <property type="entry name" value="Subtilisin-like"/>
    <property type="match status" value="1"/>
</dbReference>
<accession>A0A9X4AP28</accession>
<feature type="domain" description="Peptidase S8/S53" evidence="2">
    <location>
        <begin position="2"/>
        <end position="68"/>
    </location>
</feature>
<dbReference type="GO" id="GO:0006508">
    <property type="term" value="P:proteolysis"/>
    <property type="evidence" value="ECO:0007669"/>
    <property type="project" value="InterPro"/>
</dbReference>